<evidence type="ECO:0000313" key="2">
    <source>
        <dbReference type="EMBL" id="MUL27149.1"/>
    </source>
</evidence>
<evidence type="ECO:0000313" key="3">
    <source>
        <dbReference type="Proteomes" id="UP000482295"/>
    </source>
</evidence>
<gene>
    <name evidence="2" type="ORF">F0475_02165</name>
</gene>
<evidence type="ECO:0000256" key="1">
    <source>
        <dbReference type="SAM" id="MobiDB-lite"/>
    </source>
</evidence>
<dbReference type="RefSeq" id="WP_155715183.1">
    <property type="nucleotide sequence ID" value="NZ_VVIQ01000002.1"/>
</dbReference>
<name>A0A7C9HD59_9BACT</name>
<protein>
    <submittedName>
        <fullName evidence="2">Uncharacterized protein</fullName>
    </submittedName>
</protein>
<feature type="region of interest" description="Disordered" evidence="1">
    <location>
        <begin position="29"/>
        <end position="50"/>
    </location>
</feature>
<dbReference type="AlphaFoldDB" id="A0A7C9HD59"/>
<dbReference type="Proteomes" id="UP000482295">
    <property type="component" value="Unassembled WGS sequence"/>
</dbReference>
<organism evidence="2 3">
    <name type="scientific">Prevotella vespertina</name>
    <dbReference type="NCBI Taxonomy" id="2608404"/>
    <lineage>
        <taxon>Bacteria</taxon>
        <taxon>Pseudomonadati</taxon>
        <taxon>Bacteroidota</taxon>
        <taxon>Bacteroidia</taxon>
        <taxon>Bacteroidales</taxon>
        <taxon>Prevotellaceae</taxon>
        <taxon>Prevotella</taxon>
    </lineage>
</organism>
<dbReference type="EMBL" id="VVIQ01000002">
    <property type="protein sequence ID" value="MUL27149.1"/>
    <property type="molecule type" value="Genomic_DNA"/>
</dbReference>
<reference evidence="2 3" key="1">
    <citation type="submission" date="2019-09" db="EMBL/GenBank/DDBJ databases">
        <title>Prevotella A2879 sp. nov., isolated from an abscess of a patient.</title>
        <authorList>
            <person name="Buhl M."/>
            <person name="Oberhettinger P."/>
        </authorList>
    </citation>
    <scope>NUCLEOTIDE SEQUENCE [LARGE SCALE GENOMIC DNA]</scope>
    <source>
        <strain evidence="2 3">A2879</strain>
    </source>
</reference>
<sequence>MESKAIGWGKCNILIKDLDVASSKWTKLPTPKENTTKLTPTKGDKKEAPIEGGENEAVKYSANKYAVEYVLRRLQGRKKPFTDVNGVVAHHFSIFIQPENIAVPGPKIDNTVVSLSDEYSTEEGGLLTYTHDALKPDSGNIVKWGTIAKDLSTVAAGETIEDADFVFTDVDL</sequence>
<comment type="caution">
    <text evidence="2">The sequence shown here is derived from an EMBL/GenBank/DDBJ whole genome shotgun (WGS) entry which is preliminary data.</text>
</comment>
<keyword evidence="3" id="KW-1185">Reference proteome</keyword>
<accession>A0A7C9HD59</accession>
<proteinExistence type="predicted"/>